<reference evidence="2" key="2">
    <citation type="journal article" date="2006" name="RNA">
        <title>Hybrid E. coli--Mitochondrial ribonuclease P RNAs are catalytically active.</title>
        <authorList>
            <person name="Seif E."/>
            <person name="Cadieux A."/>
            <person name="Lang B.F."/>
        </authorList>
    </citation>
    <scope>NUCLEOTIDE SEQUENCE</scope>
    <source>
        <strain evidence="2">ATCC 50634</strain>
    </source>
</reference>
<keyword evidence="2" id="KW-0689">Ribosomal protein</keyword>
<dbReference type="GO" id="GO:0003735">
    <property type="term" value="F:structural constituent of ribosome"/>
    <property type="evidence" value="ECO:0007669"/>
    <property type="project" value="InterPro"/>
</dbReference>
<dbReference type="InterPro" id="IPR005706">
    <property type="entry name" value="Ribosomal_uS2_bac/mit/plastid"/>
</dbReference>
<dbReference type="AlphaFoldDB" id="M4QKV4"/>
<evidence type="ECO:0000256" key="1">
    <source>
        <dbReference type="ARBA" id="ARBA00006242"/>
    </source>
</evidence>
<accession>M4QKV4</accession>
<geneLocation type="mitochondrion" evidence="2"/>
<dbReference type="EMBL" id="KC353353">
    <property type="protein sequence ID" value="AGH24093.1"/>
    <property type="molecule type" value="Genomic_DNA"/>
</dbReference>
<keyword evidence="2" id="KW-0687">Ribonucleoprotein</keyword>
<gene>
    <name evidence="2" type="primary">rps2</name>
</gene>
<evidence type="ECO:0000313" key="2">
    <source>
        <dbReference type="EMBL" id="AGH24093.1"/>
    </source>
</evidence>
<dbReference type="SUPFAM" id="SSF52313">
    <property type="entry name" value="Ribosomal protein S2"/>
    <property type="match status" value="1"/>
</dbReference>
<protein>
    <submittedName>
        <fullName evidence="2">Ribosomal protein S2</fullName>
    </submittedName>
</protein>
<organism evidence="2">
    <name type="scientific">Histiona aroides</name>
    <name type="common">Flagellate</name>
    <dbReference type="NCBI Taxonomy" id="392300"/>
    <lineage>
        <taxon>Eukaryota</taxon>
        <taxon>Discoba</taxon>
        <taxon>Jakobida</taxon>
        <taxon>Histionina</taxon>
        <taxon>Histionidae</taxon>
        <taxon>Histiona</taxon>
    </lineage>
</organism>
<dbReference type="InterPro" id="IPR023591">
    <property type="entry name" value="Ribosomal_uS2_flav_dom_sf"/>
</dbReference>
<dbReference type="GeneID" id="16029414"/>
<dbReference type="HAMAP" id="MF_00291_B">
    <property type="entry name" value="Ribosomal_uS2_B"/>
    <property type="match status" value="1"/>
</dbReference>
<name>M4QKV4_HISAR</name>
<dbReference type="Pfam" id="PF00318">
    <property type="entry name" value="Ribosomal_S2"/>
    <property type="match status" value="1"/>
</dbReference>
<keyword evidence="2" id="KW-0496">Mitochondrion</keyword>
<dbReference type="InterPro" id="IPR001865">
    <property type="entry name" value="Ribosomal_uS2"/>
</dbReference>
<proteinExistence type="inferred from homology"/>
<dbReference type="GO" id="GO:0006412">
    <property type="term" value="P:translation"/>
    <property type="evidence" value="ECO:0007669"/>
    <property type="project" value="InterPro"/>
</dbReference>
<dbReference type="RefSeq" id="YP_007890599.1">
    <property type="nucleotide sequence ID" value="NC_021125.1"/>
</dbReference>
<dbReference type="Gene3D" id="3.40.50.10490">
    <property type="entry name" value="Glucose-6-phosphate isomerase like protein, domain 1"/>
    <property type="match status" value="1"/>
</dbReference>
<dbReference type="CDD" id="cd01425">
    <property type="entry name" value="RPS2"/>
    <property type="match status" value="1"/>
</dbReference>
<reference evidence="2" key="1">
    <citation type="journal article" date="2004" name="RNA">
        <title>Mitochondrial 3' tRNA editing in the jakobid Seculamonas ecuadoriensis: a novel mechanism and implications for tRNA processing.</title>
        <authorList>
            <person name="Leigh J."/>
            <person name="Lang B.F."/>
        </authorList>
    </citation>
    <scope>NUCLEOTIDE SEQUENCE</scope>
    <source>
        <strain evidence="2">ATCC 50634</strain>
    </source>
</reference>
<dbReference type="PANTHER" id="PTHR12534:SF0">
    <property type="entry name" value="SMALL RIBOSOMAL SUBUNIT PROTEIN US2M"/>
    <property type="match status" value="1"/>
</dbReference>
<sequence length="214" mass="23765">MKQSLKQGISLQDLIYNGVHIGHEKSKVNTEATPYLLGVRSNMHIINLETTIVALRKTMKFINDLSANGGTVLFVSTVNDYSSIIESAAKRSNQPYVNRQWVGGLLTNFVQIRKRLNSITDCSYKFIMSTQGVKNMDRLPDALFVIGARNCPTALHEASVLKIPTIAIIDSNDSIRNITYPIPGNDDSILAVNLYCQLISNAILSGSHDHRYQN</sequence>
<dbReference type="NCBIfam" id="TIGR01011">
    <property type="entry name" value="rpsB_bact"/>
    <property type="match status" value="1"/>
</dbReference>
<reference evidence="2" key="3">
    <citation type="journal article" date="2013" name="Genome Biol. Evol.">
        <title>Strikingly bacteria-like and gene-rich mitochondrial genomes throughout jakobid protists.</title>
        <authorList>
            <person name="Burger G."/>
            <person name="Gray M.W."/>
            <person name="Forget L."/>
            <person name="Lang B.F."/>
        </authorList>
    </citation>
    <scope>NUCLEOTIDE SEQUENCE</scope>
    <source>
        <strain evidence="2">ATCC 50634</strain>
    </source>
</reference>
<comment type="similarity">
    <text evidence="1">Belongs to the universal ribosomal protein uS2 family.</text>
</comment>
<dbReference type="GO" id="GO:0005763">
    <property type="term" value="C:mitochondrial small ribosomal subunit"/>
    <property type="evidence" value="ECO:0007669"/>
    <property type="project" value="TreeGrafter"/>
</dbReference>
<dbReference type="PRINTS" id="PR00395">
    <property type="entry name" value="RIBOSOMALS2"/>
</dbReference>
<dbReference type="PANTHER" id="PTHR12534">
    <property type="entry name" value="30S RIBOSOMAL PROTEIN S2 PROKARYOTIC AND ORGANELLAR"/>
    <property type="match status" value="1"/>
</dbReference>